<dbReference type="PANTHER" id="PTHR37376:SF1">
    <property type="entry name" value="EXPRESSED PROTEIN"/>
    <property type="match status" value="1"/>
</dbReference>
<dbReference type="PANTHER" id="PTHR37376">
    <property type="entry name" value="EXPRESSED PROTEIN"/>
    <property type="match status" value="1"/>
</dbReference>
<dbReference type="CDD" id="cd02947">
    <property type="entry name" value="TRX_family"/>
    <property type="match status" value="1"/>
</dbReference>
<organism evidence="1">
    <name type="scientific">Aegilops tauschii</name>
    <name type="common">Tausch's goatgrass</name>
    <name type="synonym">Aegilops squarrosa</name>
    <dbReference type="NCBI Taxonomy" id="37682"/>
    <lineage>
        <taxon>Eukaryota</taxon>
        <taxon>Viridiplantae</taxon>
        <taxon>Streptophyta</taxon>
        <taxon>Embryophyta</taxon>
        <taxon>Tracheophyta</taxon>
        <taxon>Spermatophyta</taxon>
        <taxon>Magnoliopsida</taxon>
        <taxon>Liliopsida</taxon>
        <taxon>Poales</taxon>
        <taxon>Poaceae</taxon>
        <taxon>BOP clade</taxon>
        <taxon>Pooideae</taxon>
        <taxon>Triticodae</taxon>
        <taxon>Triticeae</taxon>
        <taxon>Triticinae</taxon>
        <taxon>Aegilops</taxon>
    </lineage>
</organism>
<evidence type="ECO:0000313" key="1">
    <source>
        <dbReference type="EnsemblPlants" id="EMT11599"/>
    </source>
</evidence>
<name>M8BXN3_AEGTA</name>
<sequence>MGDFLVGGKSTGTGTGFCPDGCATIVDSGPSLLAGATVLMREILLVAVAHASLDDHAANWFTLDQSMYHWALNDYYDSTNKVYLLPERISTRLSHPGSAATNINVAMLEDGTEMSLPQMECSLEVRMMERYILLYRGKTDRPPLPFCAGFAYPNAIVPPPPRRVSTALLPHHLRLEEGGLLTESGLLQLCPQRDLHHRPQEGRRLHRPCRVIAPVYAEMSKNYPQLMFLPIDVDDLMKCRQTHKYVCSPVYFYLAIPCFKEIYANRSSTQCVRVKRESAETEVITDQLKDVVCQLKDANEAAKNLVVATTAAPSVRALRAPITNTSYGSEVTFYVPFGRCYRPRTVARGVGDTDEVEQSVLSCSFLGVWSRGFGRGSQAICGIFTGVLLVCGSGGMDKKEELEVQLYL</sequence>
<protein>
    <submittedName>
        <fullName evidence="1">Thioredoxin H-type</fullName>
    </submittedName>
</protein>
<dbReference type="AlphaFoldDB" id="M8BXN3"/>
<reference evidence="1" key="1">
    <citation type="submission" date="2015-06" db="UniProtKB">
        <authorList>
            <consortium name="EnsemblPlants"/>
        </authorList>
    </citation>
    <scope>IDENTIFICATION</scope>
</reference>
<proteinExistence type="predicted"/>
<dbReference type="EnsemblPlants" id="EMT11599">
    <property type="protein sequence ID" value="EMT11599"/>
    <property type="gene ID" value="F775_24847"/>
</dbReference>
<accession>M8BXN3</accession>